<reference evidence="4 5" key="1">
    <citation type="journal article" date="2013" name="Genome Announc.">
        <title>Draft genome sequences for three mercury-methylating, sulfate-reducing bacteria.</title>
        <authorList>
            <person name="Brown S.D."/>
            <person name="Hurt R.A.Jr."/>
            <person name="Gilmour C.C."/>
            <person name="Elias D.A."/>
        </authorList>
    </citation>
    <scope>NUCLEOTIDE SEQUENCE [LARGE SCALE GENOMIC DNA]</scope>
    <source>
        <strain evidence="4 5">DSM 2059</strain>
    </source>
</reference>
<dbReference type="InterPro" id="IPR003439">
    <property type="entry name" value="ABC_transporter-like_ATP-bd"/>
</dbReference>
<organism evidence="4 5">
    <name type="scientific">Desulfococcus multivorans DSM 2059</name>
    <dbReference type="NCBI Taxonomy" id="1121405"/>
    <lineage>
        <taxon>Bacteria</taxon>
        <taxon>Pseudomonadati</taxon>
        <taxon>Thermodesulfobacteriota</taxon>
        <taxon>Desulfobacteria</taxon>
        <taxon>Desulfobacterales</taxon>
        <taxon>Desulfococcaceae</taxon>
        <taxon>Desulfococcus</taxon>
    </lineage>
</organism>
<sequence>MPASDEILGPAMPADGSPFVIFAENLQKSFAAGKKRVKALDKVTIRVRTGGVTCLIGPDGAGKTTFMRTAAGLLKVDGGQMTVCGIDAAKDPLAVQDRIGYMPQQFGLYEELSVQENLDLYADLQGVPPTARPGIYAELMQMTRLGNFTDRLAGRLSGGMKQKLGLACTLVKPPRLLLLDEPTVGVDPVSRRELWAIVTRLVSESGISVLLSTAYLDEAERCDAVVILHEGQVLDEGRPEDFARRLTGRTFRVQVPPTAKRRVQAALAGRKGIIDTVIQGDAVRVVIAGNRGESASPARESFRTGIPAPDTLIRDIPDAAVEPVPPRFEDSYIARLKETGAGGQGFEIEIPASENRENDTQPVIRVDRLQRRFGSFYAVRDVSFEVHSGEVFGLLGANGAGKTTTFRMLCGLLPASDGEMRVAGLDLRRATARTRARIGYMAQKFSLYRNLSVRQNLRFFSSVYNLRGRERNLRIQWALDRFDLSGMADVAGDALSLGYKQRLALACALMHEPEILFLDEPTSGVDPMARREFWSHINVLARSGVTLMVTTHFMEEAEYCDRLAIMAAGRILAVGTPTEIKARAALHLGAPSGTLEEAFIALIETEADNAE</sequence>
<dbReference type="PROSITE" id="PS50893">
    <property type="entry name" value="ABC_TRANSPORTER_2"/>
    <property type="match status" value="2"/>
</dbReference>
<dbReference type="SMART" id="SM00382">
    <property type="entry name" value="AAA"/>
    <property type="match status" value="2"/>
</dbReference>
<dbReference type="PANTHER" id="PTHR43038:SF3">
    <property type="entry name" value="ABC TRANSPORTER G FAMILY MEMBER 20 ISOFORM X1"/>
    <property type="match status" value="1"/>
</dbReference>
<dbReference type="RefSeq" id="WP_020877391.1">
    <property type="nucleotide sequence ID" value="NZ_ATHJ01000090.1"/>
</dbReference>
<dbReference type="PROSITE" id="PS00211">
    <property type="entry name" value="ABC_TRANSPORTER_1"/>
    <property type="match status" value="1"/>
</dbReference>
<dbReference type="InterPro" id="IPR017871">
    <property type="entry name" value="ABC_transporter-like_CS"/>
</dbReference>
<keyword evidence="2" id="KW-0067">ATP-binding</keyword>
<evidence type="ECO:0000259" key="3">
    <source>
        <dbReference type="PROSITE" id="PS50893"/>
    </source>
</evidence>
<accession>S7TQ12</accession>
<feature type="domain" description="ABC transporter" evidence="3">
    <location>
        <begin position="21"/>
        <end position="255"/>
    </location>
</feature>
<dbReference type="SUPFAM" id="SSF52540">
    <property type="entry name" value="P-loop containing nucleoside triphosphate hydrolases"/>
    <property type="match status" value="2"/>
</dbReference>
<dbReference type="Pfam" id="PF00005">
    <property type="entry name" value="ABC_tran"/>
    <property type="match status" value="2"/>
</dbReference>
<evidence type="ECO:0000313" key="5">
    <source>
        <dbReference type="Proteomes" id="UP000014977"/>
    </source>
</evidence>
<protein>
    <submittedName>
        <fullName evidence="4">ABC transporter related protein</fullName>
    </submittedName>
</protein>
<proteinExistence type="predicted"/>
<dbReference type="CDD" id="cd03230">
    <property type="entry name" value="ABC_DR_subfamily_A"/>
    <property type="match status" value="2"/>
</dbReference>
<dbReference type="eggNOG" id="COG1131">
    <property type="taxonomic scope" value="Bacteria"/>
</dbReference>
<evidence type="ECO:0000256" key="2">
    <source>
        <dbReference type="ARBA" id="ARBA00022840"/>
    </source>
</evidence>
<gene>
    <name evidence="4" type="ORF">dsmv_2634</name>
</gene>
<feature type="domain" description="ABC transporter" evidence="3">
    <location>
        <begin position="364"/>
        <end position="593"/>
    </location>
</feature>
<dbReference type="STRING" id="897.B2D07_03625"/>
<name>S7TQ12_DESML</name>
<dbReference type="PATRIC" id="fig|1121405.3.peg.2284"/>
<dbReference type="GO" id="GO:0005524">
    <property type="term" value="F:ATP binding"/>
    <property type="evidence" value="ECO:0007669"/>
    <property type="project" value="UniProtKB-KW"/>
</dbReference>
<dbReference type="PANTHER" id="PTHR43038">
    <property type="entry name" value="ATP-BINDING CASSETTE, SUB-FAMILY H, MEMBER 1"/>
    <property type="match status" value="1"/>
</dbReference>
<dbReference type="Gene3D" id="3.40.50.300">
    <property type="entry name" value="P-loop containing nucleotide triphosphate hydrolases"/>
    <property type="match status" value="2"/>
</dbReference>
<keyword evidence="5" id="KW-1185">Reference proteome</keyword>
<dbReference type="GO" id="GO:0016887">
    <property type="term" value="F:ATP hydrolysis activity"/>
    <property type="evidence" value="ECO:0007669"/>
    <property type="project" value="InterPro"/>
</dbReference>
<dbReference type="EMBL" id="ATHJ01000090">
    <property type="protein sequence ID" value="EPR39292.1"/>
    <property type="molecule type" value="Genomic_DNA"/>
</dbReference>
<dbReference type="Proteomes" id="UP000014977">
    <property type="component" value="Unassembled WGS sequence"/>
</dbReference>
<dbReference type="AlphaFoldDB" id="S7TQ12"/>
<evidence type="ECO:0000256" key="1">
    <source>
        <dbReference type="ARBA" id="ARBA00022741"/>
    </source>
</evidence>
<evidence type="ECO:0000313" key="4">
    <source>
        <dbReference type="EMBL" id="EPR39292.1"/>
    </source>
</evidence>
<dbReference type="InterPro" id="IPR027417">
    <property type="entry name" value="P-loop_NTPase"/>
</dbReference>
<dbReference type="InterPro" id="IPR003593">
    <property type="entry name" value="AAA+_ATPase"/>
</dbReference>
<keyword evidence="1" id="KW-0547">Nucleotide-binding</keyword>
<comment type="caution">
    <text evidence="4">The sequence shown here is derived from an EMBL/GenBank/DDBJ whole genome shotgun (WGS) entry which is preliminary data.</text>
</comment>